<name>A0A346XXD4_9ACTN</name>
<dbReference type="EMBL" id="CP031165">
    <property type="protein sequence ID" value="AXV06881.1"/>
    <property type="molecule type" value="Genomic_DNA"/>
</dbReference>
<feature type="binding site" evidence="1">
    <location>
        <position position="74"/>
    </location>
    <ligand>
        <name>Mg(2+)</name>
        <dbReference type="ChEBI" id="CHEBI:18420"/>
        <label>1</label>
        <note>catalytic</note>
    </ligand>
</feature>
<feature type="binding site" evidence="1">
    <location>
        <position position="71"/>
    </location>
    <ligand>
        <name>Mg(2+)</name>
        <dbReference type="ChEBI" id="CHEBI:18420"/>
        <label>1</label>
        <note>catalytic</note>
    </ligand>
</feature>
<dbReference type="Proteomes" id="UP000264006">
    <property type="component" value="Chromosome"/>
</dbReference>
<dbReference type="InterPro" id="IPR000760">
    <property type="entry name" value="Inositol_monophosphatase-like"/>
</dbReference>
<dbReference type="PANTHER" id="PTHR20854">
    <property type="entry name" value="INOSITOL MONOPHOSPHATASE"/>
    <property type="match status" value="1"/>
</dbReference>
<dbReference type="Gene3D" id="3.40.190.80">
    <property type="match status" value="1"/>
</dbReference>
<dbReference type="PANTHER" id="PTHR20854:SF4">
    <property type="entry name" value="INOSITOL-1-MONOPHOSPHATASE-RELATED"/>
    <property type="match status" value="1"/>
</dbReference>
<dbReference type="CDD" id="cd01637">
    <property type="entry name" value="IMPase_like"/>
    <property type="match status" value="1"/>
</dbReference>
<dbReference type="GO" id="GO:0008934">
    <property type="term" value="F:inositol monophosphate 1-phosphatase activity"/>
    <property type="evidence" value="ECO:0007669"/>
    <property type="project" value="TreeGrafter"/>
</dbReference>
<proteinExistence type="predicted"/>
<feature type="binding site" evidence="1">
    <location>
        <position position="209"/>
    </location>
    <ligand>
        <name>Mg(2+)</name>
        <dbReference type="ChEBI" id="CHEBI:18420"/>
        <label>1</label>
        <note>catalytic</note>
    </ligand>
</feature>
<comment type="cofactor">
    <cofactor evidence="1">
        <name>Mg(2+)</name>
        <dbReference type="ChEBI" id="CHEBI:18420"/>
    </cofactor>
</comment>
<dbReference type="GO" id="GO:0006020">
    <property type="term" value="P:inositol metabolic process"/>
    <property type="evidence" value="ECO:0007669"/>
    <property type="project" value="TreeGrafter"/>
</dbReference>
<dbReference type="GO" id="GO:0007165">
    <property type="term" value="P:signal transduction"/>
    <property type="evidence" value="ECO:0007669"/>
    <property type="project" value="TreeGrafter"/>
</dbReference>
<dbReference type="Pfam" id="PF00459">
    <property type="entry name" value="Inositol_P"/>
    <property type="match status" value="1"/>
</dbReference>
<evidence type="ECO:0000256" key="1">
    <source>
        <dbReference type="PIRSR" id="PIRSR600760-2"/>
    </source>
</evidence>
<gene>
    <name evidence="2" type="ORF">DVS28_a2199</name>
</gene>
<keyword evidence="1" id="KW-0460">Magnesium</keyword>
<sequence length="267" mass="28614">MIARTRPREIEHKAEGASLASQVLTEVDRRSEQIILDHLQPTIERFGLALLTEERDDDGGRLVAEQFWCIDPLDGTLPFIEGRPGYAVSIALVGRDGSPLIGVIYDPVEATLVHAIRGVGAFRDGIAWTREASDDGGALTLFADRSFLDGQDGDAAVAPFEQIAQEMGLDSVRLNATAGAVMNALGVLGSPPACYVKDPKPRGGGSLWDFAATACVFHEVGAVATDINGHPLDLNRADSTFMNHRGVLFASNDALARRIRAIRRGGN</sequence>
<organism evidence="2 3">
    <name type="scientific">Euzebya pacifica</name>
    <dbReference type="NCBI Taxonomy" id="1608957"/>
    <lineage>
        <taxon>Bacteria</taxon>
        <taxon>Bacillati</taxon>
        <taxon>Actinomycetota</taxon>
        <taxon>Nitriliruptoria</taxon>
        <taxon>Euzebyales</taxon>
    </lineage>
</organism>
<dbReference type="Gene3D" id="3.30.540.10">
    <property type="entry name" value="Fructose-1,6-Bisphosphatase, subunit A, domain 1"/>
    <property type="match status" value="1"/>
</dbReference>
<dbReference type="AlphaFoldDB" id="A0A346XXD4"/>
<dbReference type="PRINTS" id="PR00377">
    <property type="entry name" value="IMPHPHTASES"/>
</dbReference>
<dbReference type="SUPFAM" id="SSF56655">
    <property type="entry name" value="Carbohydrate phosphatase"/>
    <property type="match status" value="1"/>
</dbReference>
<evidence type="ECO:0000313" key="3">
    <source>
        <dbReference type="Proteomes" id="UP000264006"/>
    </source>
</evidence>
<dbReference type="GO" id="GO:0046872">
    <property type="term" value="F:metal ion binding"/>
    <property type="evidence" value="ECO:0007669"/>
    <property type="project" value="UniProtKB-KW"/>
</dbReference>
<dbReference type="KEGG" id="euz:DVS28_a2199"/>
<accession>A0A346XXD4</accession>
<keyword evidence="1" id="KW-0479">Metal-binding</keyword>
<keyword evidence="3" id="KW-1185">Reference proteome</keyword>
<reference evidence="2 3" key="1">
    <citation type="submission" date="2018-09" db="EMBL/GenBank/DDBJ databases">
        <title>Complete genome sequence of Euzebya sp. DY32-46 isolated from seawater of Pacific Ocean.</title>
        <authorList>
            <person name="Xu L."/>
            <person name="Wu Y.-H."/>
            <person name="Xu X.-W."/>
        </authorList>
    </citation>
    <scope>NUCLEOTIDE SEQUENCE [LARGE SCALE GENOMIC DNA]</scope>
    <source>
        <strain evidence="2 3">DY32-46</strain>
    </source>
</reference>
<feature type="binding site" evidence="1">
    <location>
        <position position="53"/>
    </location>
    <ligand>
        <name>Mg(2+)</name>
        <dbReference type="ChEBI" id="CHEBI:18420"/>
        <label>1</label>
        <note>catalytic</note>
    </ligand>
</feature>
<evidence type="ECO:0000313" key="2">
    <source>
        <dbReference type="EMBL" id="AXV06881.1"/>
    </source>
</evidence>
<feature type="binding site" evidence="1">
    <location>
        <position position="73"/>
    </location>
    <ligand>
        <name>Mg(2+)</name>
        <dbReference type="ChEBI" id="CHEBI:18420"/>
        <label>1</label>
        <note>catalytic</note>
    </ligand>
</feature>
<protein>
    <submittedName>
        <fullName evidence="2">Inositol-1-monophosphatase</fullName>
    </submittedName>
</protein>